<dbReference type="PANTHER" id="PTHR43406">
    <property type="entry name" value="TRYPTOPHAN SYNTHASE, ALPHA CHAIN"/>
    <property type="match status" value="1"/>
</dbReference>
<dbReference type="GO" id="GO:0005829">
    <property type="term" value="C:cytosol"/>
    <property type="evidence" value="ECO:0007669"/>
    <property type="project" value="TreeGrafter"/>
</dbReference>
<dbReference type="Gene3D" id="3.20.20.70">
    <property type="entry name" value="Aldolase class I"/>
    <property type="match status" value="1"/>
</dbReference>
<evidence type="ECO:0000256" key="5">
    <source>
        <dbReference type="ARBA" id="ARBA00022822"/>
    </source>
</evidence>
<dbReference type="RefSeq" id="WP_126380766.1">
    <property type="nucleotide sequence ID" value="NZ_AP017378.1"/>
</dbReference>
<dbReference type="PANTHER" id="PTHR43406:SF1">
    <property type="entry name" value="TRYPTOPHAN SYNTHASE ALPHA CHAIN, CHLOROPLASTIC"/>
    <property type="match status" value="1"/>
</dbReference>
<evidence type="ECO:0000313" key="12">
    <source>
        <dbReference type="Proteomes" id="UP000269883"/>
    </source>
</evidence>
<dbReference type="HAMAP" id="MF_00131">
    <property type="entry name" value="Trp_synth_alpha"/>
    <property type="match status" value="1"/>
</dbReference>
<dbReference type="EMBL" id="AP017378">
    <property type="protein sequence ID" value="BBD09743.1"/>
    <property type="molecule type" value="Genomic_DNA"/>
</dbReference>
<keyword evidence="7 9" id="KW-0456">Lyase</keyword>
<sequence>MSNLSEKIREANAKGRKAVIPYLPAGFPGLTEFWDVIKELDAAGADVIEIGVPFSDPVADGPTVEQACLESLELGVTLKWILEELPKHRAGIKAGIVLMGYLNPFLQYGLEKLAKDAAAAGVGGLIIPDVPYEEAQEMKEILGAQGIDFIYLVGLNTPPERLKMYASNASGYVYLVSVMGITGARTSLPKEIGDKIIEVKEAFDVPLALGFGIKTPDQLEAFGDKLDGAVIGSALIDHIRGGGSAKEFLSPWV</sequence>
<evidence type="ECO:0000256" key="7">
    <source>
        <dbReference type="ARBA" id="ARBA00023239"/>
    </source>
</evidence>
<dbReference type="EC" id="4.2.1.20" evidence="9"/>
<dbReference type="AlphaFoldDB" id="A0A2Z6B2Q6"/>
<dbReference type="SUPFAM" id="SSF51366">
    <property type="entry name" value="Ribulose-phoshate binding barrel"/>
    <property type="match status" value="1"/>
</dbReference>
<gene>
    <name evidence="9" type="primary">trpA</name>
    <name evidence="11" type="ORF">DFE_3017</name>
</gene>
<keyword evidence="6 9" id="KW-0057">Aromatic amino acid biosynthesis</keyword>
<dbReference type="KEGG" id="dfl:DFE_3017"/>
<comment type="catalytic activity">
    <reaction evidence="8 9">
        <text>(1S,2R)-1-C-(indol-3-yl)glycerol 3-phosphate + L-serine = D-glyceraldehyde 3-phosphate + L-tryptophan + H2O</text>
        <dbReference type="Rhea" id="RHEA:10532"/>
        <dbReference type="ChEBI" id="CHEBI:15377"/>
        <dbReference type="ChEBI" id="CHEBI:33384"/>
        <dbReference type="ChEBI" id="CHEBI:57912"/>
        <dbReference type="ChEBI" id="CHEBI:58866"/>
        <dbReference type="ChEBI" id="CHEBI:59776"/>
        <dbReference type="EC" id="4.2.1.20"/>
    </reaction>
</comment>
<dbReference type="FunFam" id="3.20.20.70:FF:000037">
    <property type="entry name" value="Tryptophan synthase alpha chain"/>
    <property type="match status" value="1"/>
</dbReference>
<evidence type="ECO:0000256" key="1">
    <source>
        <dbReference type="ARBA" id="ARBA00003365"/>
    </source>
</evidence>
<dbReference type="CDD" id="cd04724">
    <property type="entry name" value="Tryptophan_synthase_alpha"/>
    <property type="match status" value="1"/>
</dbReference>
<keyword evidence="4 9" id="KW-0028">Amino-acid biosynthesis</keyword>
<evidence type="ECO:0000256" key="10">
    <source>
        <dbReference type="RuleBase" id="RU003662"/>
    </source>
</evidence>
<evidence type="ECO:0000256" key="2">
    <source>
        <dbReference type="ARBA" id="ARBA00004733"/>
    </source>
</evidence>
<dbReference type="NCBIfam" id="TIGR00262">
    <property type="entry name" value="trpA"/>
    <property type="match status" value="1"/>
</dbReference>
<name>A0A2Z6B2Q6_9BACT</name>
<dbReference type="UniPathway" id="UPA00035">
    <property type="reaction ID" value="UER00044"/>
</dbReference>
<feature type="active site" description="Proton acceptor" evidence="9">
    <location>
        <position position="60"/>
    </location>
</feature>
<evidence type="ECO:0000256" key="9">
    <source>
        <dbReference type="HAMAP-Rule" id="MF_00131"/>
    </source>
</evidence>
<dbReference type="InterPro" id="IPR002028">
    <property type="entry name" value="Trp_synthase_suA"/>
</dbReference>
<evidence type="ECO:0000256" key="4">
    <source>
        <dbReference type="ARBA" id="ARBA00022605"/>
    </source>
</evidence>
<keyword evidence="5 9" id="KW-0822">Tryptophan biosynthesis</keyword>
<comment type="subunit">
    <text evidence="3 9">Tetramer of two alpha and two beta chains.</text>
</comment>
<keyword evidence="12" id="KW-1185">Reference proteome</keyword>
<reference evidence="11 12" key="1">
    <citation type="journal article" date="2018" name="Sci. Adv.">
        <title>Multi-heme cytochromes provide a pathway for survival in energy-limited environments.</title>
        <authorList>
            <person name="Deng X."/>
            <person name="Dohmae N."/>
            <person name="Nealson K.H."/>
            <person name="Hashimoto K."/>
            <person name="Okamoto A."/>
        </authorList>
    </citation>
    <scope>NUCLEOTIDE SEQUENCE [LARGE SCALE GENOMIC DNA]</scope>
    <source>
        <strain evidence="11 12">IS5</strain>
    </source>
</reference>
<comment type="similarity">
    <text evidence="9 10">Belongs to the TrpA family.</text>
</comment>
<organism evidence="11 12">
    <name type="scientific">Desulfovibrio ferrophilus</name>
    <dbReference type="NCBI Taxonomy" id="241368"/>
    <lineage>
        <taxon>Bacteria</taxon>
        <taxon>Pseudomonadati</taxon>
        <taxon>Thermodesulfobacteriota</taxon>
        <taxon>Desulfovibrionia</taxon>
        <taxon>Desulfovibrionales</taxon>
        <taxon>Desulfovibrionaceae</taxon>
        <taxon>Desulfovibrio</taxon>
    </lineage>
</organism>
<dbReference type="GO" id="GO:0004834">
    <property type="term" value="F:tryptophan synthase activity"/>
    <property type="evidence" value="ECO:0007669"/>
    <property type="project" value="UniProtKB-UniRule"/>
</dbReference>
<dbReference type="Proteomes" id="UP000269883">
    <property type="component" value="Chromosome"/>
</dbReference>
<dbReference type="Pfam" id="PF00290">
    <property type="entry name" value="Trp_syntA"/>
    <property type="match status" value="1"/>
</dbReference>
<feature type="active site" description="Proton acceptor" evidence="9">
    <location>
        <position position="49"/>
    </location>
</feature>
<comment type="pathway">
    <text evidence="2 9">Amino-acid biosynthesis; L-tryptophan biosynthesis; L-tryptophan from chorismate: step 5/5.</text>
</comment>
<protein>
    <recommendedName>
        <fullName evidence="9">Tryptophan synthase alpha chain</fullName>
        <ecNumber evidence="9">4.2.1.20</ecNumber>
    </recommendedName>
</protein>
<dbReference type="OrthoDB" id="9804578at2"/>
<evidence type="ECO:0000313" key="11">
    <source>
        <dbReference type="EMBL" id="BBD09743.1"/>
    </source>
</evidence>
<dbReference type="PROSITE" id="PS00167">
    <property type="entry name" value="TRP_SYNTHASE_ALPHA"/>
    <property type="match status" value="1"/>
</dbReference>
<evidence type="ECO:0000256" key="6">
    <source>
        <dbReference type="ARBA" id="ARBA00023141"/>
    </source>
</evidence>
<dbReference type="InterPro" id="IPR013785">
    <property type="entry name" value="Aldolase_TIM"/>
</dbReference>
<evidence type="ECO:0000256" key="3">
    <source>
        <dbReference type="ARBA" id="ARBA00011270"/>
    </source>
</evidence>
<dbReference type="InterPro" id="IPR018204">
    <property type="entry name" value="Trp_synthase_alpha_AS"/>
</dbReference>
<comment type="function">
    <text evidence="1 9">The alpha subunit is responsible for the aldol cleavage of indoleglycerol phosphate to indole and glyceraldehyde 3-phosphate.</text>
</comment>
<accession>A0A2Z6B2Q6</accession>
<proteinExistence type="inferred from homology"/>
<evidence type="ECO:0000256" key="8">
    <source>
        <dbReference type="ARBA" id="ARBA00049047"/>
    </source>
</evidence>
<dbReference type="InterPro" id="IPR011060">
    <property type="entry name" value="RibuloseP-bd_barrel"/>
</dbReference>